<protein>
    <recommendedName>
        <fullName evidence="3">Invasion associated locus B family protein</fullName>
    </recommendedName>
</protein>
<reference evidence="2" key="1">
    <citation type="journal article" date="2019" name="Int. J. Syst. Evol. Microbiol.">
        <title>The Global Catalogue of Microorganisms (GCM) 10K type strain sequencing project: providing services to taxonomists for standard genome sequencing and annotation.</title>
        <authorList>
            <consortium name="The Broad Institute Genomics Platform"/>
            <consortium name="The Broad Institute Genome Sequencing Center for Infectious Disease"/>
            <person name="Wu L."/>
            <person name="Ma J."/>
        </authorList>
    </citation>
    <scope>NUCLEOTIDE SEQUENCE [LARGE SCALE GENOMIC DNA]</scope>
    <source>
        <strain evidence="2">KCTC 52165</strain>
    </source>
</reference>
<dbReference type="Proteomes" id="UP001595583">
    <property type="component" value="Unassembled WGS sequence"/>
</dbReference>
<organism evidence="1 2">
    <name type="scientific">Aquamicrobium soli</name>
    <dbReference type="NCBI Taxonomy" id="1811518"/>
    <lineage>
        <taxon>Bacteria</taxon>
        <taxon>Pseudomonadati</taxon>
        <taxon>Pseudomonadota</taxon>
        <taxon>Alphaproteobacteria</taxon>
        <taxon>Hyphomicrobiales</taxon>
        <taxon>Phyllobacteriaceae</taxon>
        <taxon>Aquamicrobium</taxon>
    </lineage>
</organism>
<gene>
    <name evidence="1" type="ORF">ACFOHJ_14995</name>
</gene>
<comment type="caution">
    <text evidence="1">The sequence shown here is derived from an EMBL/GenBank/DDBJ whole genome shotgun (WGS) entry which is preliminary data.</text>
</comment>
<keyword evidence="2" id="KW-1185">Reference proteome</keyword>
<accession>A0ABV7KB66</accession>
<evidence type="ECO:0008006" key="3">
    <source>
        <dbReference type="Google" id="ProtNLM"/>
    </source>
</evidence>
<evidence type="ECO:0000313" key="1">
    <source>
        <dbReference type="EMBL" id="MFC3207529.1"/>
    </source>
</evidence>
<name>A0ABV7KB66_9HYPH</name>
<proteinExistence type="predicted"/>
<dbReference type="RefSeq" id="WP_378221841.1">
    <property type="nucleotide sequence ID" value="NZ_JBHRTK010000014.1"/>
</dbReference>
<evidence type="ECO:0000313" key="2">
    <source>
        <dbReference type="Proteomes" id="UP001595583"/>
    </source>
</evidence>
<dbReference type="EMBL" id="JBHRTK010000014">
    <property type="protein sequence ID" value="MFC3207529.1"/>
    <property type="molecule type" value="Genomic_DNA"/>
</dbReference>
<sequence>MSYADLQRPSPATATYADIWKEAIERNNEGYRARGDRRFAGGNAPVTEAHFVVWSSRRSVVLTVLDTAIGCTVKSVAPDARATVKLCPLRIAVYEGLQVRTMDGGRACFLELAPGAPPDPAASAAYASYDVQTRTLRIGMIVNHKAVDGCSLAVPLAPTAHAASPQ</sequence>